<dbReference type="InterPro" id="IPR011705">
    <property type="entry name" value="BACK"/>
</dbReference>
<dbReference type="PANTHER" id="PTHR24346">
    <property type="entry name" value="MAP/MICROTUBULE AFFINITY-REGULATING KINASE"/>
    <property type="match status" value="1"/>
</dbReference>
<protein>
    <recommendedName>
        <fullName evidence="1">non-specific serine/threonine protein kinase</fullName>
        <ecNumber evidence="1">2.7.11.1</ecNumber>
    </recommendedName>
</protein>
<evidence type="ECO:0000256" key="4">
    <source>
        <dbReference type="ARBA" id="ARBA00022679"/>
    </source>
</evidence>
<dbReference type="GO" id="GO:0050321">
    <property type="term" value="F:tau-protein kinase activity"/>
    <property type="evidence" value="ECO:0007669"/>
    <property type="project" value="TreeGrafter"/>
</dbReference>
<dbReference type="InterPro" id="IPR000719">
    <property type="entry name" value="Prot_kinase_dom"/>
</dbReference>
<proteinExistence type="predicted"/>
<feature type="domain" description="Protein kinase" evidence="12">
    <location>
        <begin position="553"/>
        <end position="824"/>
    </location>
</feature>
<dbReference type="FunFam" id="1.10.510.10:FF:000571">
    <property type="entry name" value="Maternal embryonic leucine zipper kinase"/>
    <property type="match status" value="1"/>
</dbReference>
<dbReference type="SMART" id="SM00875">
    <property type="entry name" value="BACK"/>
    <property type="match status" value="1"/>
</dbReference>
<dbReference type="Gene3D" id="1.10.510.10">
    <property type="entry name" value="Transferase(Phosphotransferase) domain 1"/>
    <property type="match status" value="1"/>
</dbReference>
<keyword evidence="4" id="KW-0808">Transferase</keyword>
<dbReference type="Gene3D" id="3.30.710.10">
    <property type="entry name" value="Potassium Channel Kv1.1, Chain A"/>
    <property type="match status" value="1"/>
</dbReference>
<evidence type="ECO:0000256" key="11">
    <source>
        <dbReference type="SAM" id="MobiDB-lite"/>
    </source>
</evidence>
<accession>Q4SW69</accession>
<gene>
    <name evidence="14" type="ORF">GSTENG00011634001</name>
</gene>
<evidence type="ECO:0000259" key="12">
    <source>
        <dbReference type="PROSITE" id="PS50011"/>
    </source>
</evidence>
<evidence type="ECO:0000256" key="3">
    <source>
        <dbReference type="ARBA" id="ARBA00022527"/>
    </source>
</evidence>
<dbReference type="KEGG" id="tng:GSTEN00011634G001"/>
<dbReference type="SMART" id="SM00220">
    <property type="entry name" value="S_TKc"/>
    <property type="match status" value="1"/>
</dbReference>
<feature type="compositionally biased region" description="Pro residues" evidence="11">
    <location>
        <begin position="968"/>
        <end position="978"/>
    </location>
</feature>
<dbReference type="Pfam" id="PF07707">
    <property type="entry name" value="BACK"/>
    <property type="match status" value="1"/>
</dbReference>
<dbReference type="GO" id="GO:0000226">
    <property type="term" value="P:microtubule cytoskeleton organization"/>
    <property type="evidence" value="ECO:0007669"/>
    <property type="project" value="TreeGrafter"/>
</dbReference>
<dbReference type="InterPro" id="IPR011333">
    <property type="entry name" value="SKP1/BTB/POZ_sf"/>
</dbReference>
<dbReference type="Pfam" id="PF00651">
    <property type="entry name" value="BTB"/>
    <property type="match status" value="1"/>
</dbReference>
<feature type="compositionally biased region" description="Basic and acidic residues" evidence="11">
    <location>
        <begin position="1017"/>
        <end position="1041"/>
    </location>
</feature>
<dbReference type="PANTHER" id="PTHR24346:SF93">
    <property type="entry name" value="NUAK FAMILY SNF1-LIKE KINASE 1"/>
    <property type="match status" value="1"/>
</dbReference>
<reference evidence="14" key="1">
    <citation type="journal article" date="2004" name="Nature">
        <title>Genome duplication in the teleost fish Tetraodon nigroviridis reveals the early vertebrate proto-karyotype.</title>
        <authorList>
            <person name="Jaillon O."/>
            <person name="Aury J.-M."/>
            <person name="Brunet F."/>
            <person name="Petit J.-L."/>
            <person name="Stange-Thomann N."/>
            <person name="Mauceli E."/>
            <person name="Bouneau L."/>
            <person name="Fischer C."/>
            <person name="Ozouf-Costaz C."/>
            <person name="Bernot A."/>
            <person name="Nicaud S."/>
            <person name="Jaffe D."/>
            <person name="Fisher S."/>
            <person name="Lutfalla G."/>
            <person name="Dossat C."/>
            <person name="Segurens B."/>
            <person name="Dasilva C."/>
            <person name="Salanoubat M."/>
            <person name="Levy M."/>
            <person name="Boudet N."/>
            <person name="Castellano S."/>
            <person name="Anthouard V."/>
            <person name="Jubin C."/>
            <person name="Castelli V."/>
            <person name="Katinka M."/>
            <person name="Vacherie B."/>
            <person name="Biemont C."/>
            <person name="Skalli Z."/>
            <person name="Cattolico L."/>
            <person name="Poulain J."/>
            <person name="De Berardinis V."/>
            <person name="Cruaud C."/>
            <person name="Duprat S."/>
            <person name="Brottier P."/>
            <person name="Coutanceau J.-P."/>
            <person name="Gouzy J."/>
            <person name="Parra G."/>
            <person name="Lardier G."/>
            <person name="Chapple C."/>
            <person name="McKernan K.J."/>
            <person name="McEwan P."/>
            <person name="Bosak S."/>
            <person name="Kellis M."/>
            <person name="Volff J.-N."/>
            <person name="Guigo R."/>
            <person name="Zody M.C."/>
            <person name="Mesirov J."/>
            <person name="Lindblad-Toh K."/>
            <person name="Birren B."/>
            <person name="Nusbaum C."/>
            <person name="Kahn D."/>
            <person name="Robinson-Rechavi M."/>
            <person name="Laudet V."/>
            <person name="Schachter V."/>
            <person name="Quetier F."/>
            <person name="Saurin W."/>
            <person name="Scarpelli C."/>
            <person name="Wincker P."/>
            <person name="Lander E.S."/>
            <person name="Weissenbach J."/>
            <person name="Roest Crollius H."/>
        </authorList>
    </citation>
    <scope>NUCLEOTIDE SEQUENCE [LARGE SCALE GENOMIC DNA]</scope>
</reference>
<evidence type="ECO:0000313" key="14">
    <source>
        <dbReference type="EMBL" id="CAF95113.1"/>
    </source>
</evidence>
<dbReference type="Pfam" id="PF01344">
    <property type="entry name" value="Kelch_1"/>
    <property type="match status" value="2"/>
</dbReference>
<sequence length="1143" mass="127582">QHGSYLLMHLQRMRSSKELTDMVLLAEGVPFHCHKVVLSAFSPYFQAMFTCGLRETQGNEVLLRDVPAQSLQMLLDYMYQGELPLDNDNIQAVATAAFLLDVDGAFKLCQNHMEANMDPSNCVGLYHWARDLGVCEEEEVLKLDAQSLGNLLCSDDLNISEEQVLLELVLRWAQKRSGDLQTETEAAGLLRHVRLELIDPGFLRKSRRRNPILLQDAVCSEMIDAALRPSGLCETAAPTRPALRYGMESTDLLLCLGGVNRDGVPSKRGGLADLSFCFAPHIRKTYYIPSPLKACGGAGQVTAGAASRDNILVAVEAEDQHRVKRVEIYRYDHAELKSWEKMCSTGHRDMFAFGLLGDSVYIVGGQMKVEHHYIITDSVVRWSLRRGGSWLSFAPLPLPLACHCAVTLKEHLYVLAGWTPQQLPEDEPDKLSNRVFRFDPVRDRWTECTSMRFSRYRCGVAVLNEEIYILGQTKPRCSAVVPLLRGIGCDGQDGGQSRYCLSSVEIYNPDTDTWREGPSLPTSLLTLRTNASNTGAVGGKLYLCGFFRGAVTFVLFFPITAGRHEIITKEILELDPTDNRWTVVERRAAMHDSYDVCLVAIKSIRKERIVEDLDRVHIQREIEITASLRHANIIRFHEVFESRDKIVIVMEYASRGELYDYVLERRRLSETEARGIFRQITSAVHYCHKIGVVHRDLKLENILLDEDLNVKLADFGLSNHFKRGSLLQTYCGSPLYAAPEIVKGLPYQGPEVDCWALGVLLYALVYSSMPFDGASHTMLTEQITKGRYRRPNPPSDACALIDWLLTVRVEERATIEDVANHWWVNWGFEESVCDCPSPPHPECPSPLLARYIDWQNRITATNSMTVDSCLPSDSFCSTTQSTNPCYFTLPLKSEHPGGGGGGGRMHKGISSLRKSRKENAIPQTGLGACGSACATSPASSVISANSTSERKKPKGILKPQRSFDSVFPNPPKENPPSQPCQTHAHRYSDILSISPPPPSSFSQPSSKMPKKGILKNLYERESGYGSSRERRNSETGFKETDPVNICSPKQHSYPPASEESPTMRSEAVRRRKGILKRNGKFSRSLDLPSESRSAPSSSVPIFPEALQQLLQGPVAKEGQRSRPSSVVSEDSLFSCDSFDLLDL</sequence>
<feature type="region of interest" description="Disordered" evidence="11">
    <location>
        <begin position="940"/>
        <end position="1102"/>
    </location>
</feature>
<evidence type="ECO:0000256" key="2">
    <source>
        <dbReference type="ARBA" id="ARBA00022441"/>
    </source>
</evidence>
<keyword evidence="8" id="KW-0067">ATP-binding</keyword>
<reference evidence="14" key="2">
    <citation type="submission" date="2004-02" db="EMBL/GenBank/DDBJ databases">
        <authorList>
            <consortium name="Genoscope"/>
            <consortium name="Whitehead Institute Centre for Genome Research"/>
        </authorList>
    </citation>
    <scope>NUCLEOTIDE SEQUENCE</scope>
</reference>
<dbReference type="SMART" id="SM00225">
    <property type="entry name" value="BTB"/>
    <property type="match status" value="1"/>
</dbReference>
<dbReference type="InterPro" id="IPR011009">
    <property type="entry name" value="Kinase-like_dom_sf"/>
</dbReference>
<dbReference type="Gene3D" id="2.120.10.80">
    <property type="entry name" value="Kelch-type beta propeller"/>
    <property type="match status" value="1"/>
</dbReference>
<evidence type="ECO:0000256" key="8">
    <source>
        <dbReference type="ARBA" id="ARBA00022840"/>
    </source>
</evidence>
<feature type="domain" description="BTB" evidence="13">
    <location>
        <begin position="20"/>
        <end position="87"/>
    </location>
</feature>
<dbReference type="SUPFAM" id="SSF54695">
    <property type="entry name" value="POZ domain"/>
    <property type="match status" value="1"/>
</dbReference>
<evidence type="ECO:0000256" key="6">
    <source>
        <dbReference type="ARBA" id="ARBA00022741"/>
    </source>
</evidence>
<organism evidence="14">
    <name type="scientific">Tetraodon nigroviridis</name>
    <name type="common">Spotted green pufferfish</name>
    <name type="synonym">Chelonodon nigroviridis</name>
    <dbReference type="NCBI Taxonomy" id="99883"/>
    <lineage>
        <taxon>Eukaryota</taxon>
        <taxon>Metazoa</taxon>
        <taxon>Chordata</taxon>
        <taxon>Craniata</taxon>
        <taxon>Vertebrata</taxon>
        <taxon>Euteleostomi</taxon>
        <taxon>Actinopterygii</taxon>
        <taxon>Neopterygii</taxon>
        <taxon>Teleostei</taxon>
        <taxon>Neoteleostei</taxon>
        <taxon>Acanthomorphata</taxon>
        <taxon>Eupercaria</taxon>
        <taxon>Tetraodontiformes</taxon>
        <taxon>Tetradontoidea</taxon>
        <taxon>Tetraodontidae</taxon>
        <taxon>Tetraodon</taxon>
    </lineage>
</organism>
<feature type="non-terminal residue" evidence="14">
    <location>
        <position position="1143"/>
    </location>
</feature>
<dbReference type="OrthoDB" id="45365at2759"/>
<feature type="compositionally biased region" description="Low complexity" evidence="11">
    <location>
        <begin position="1088"/>
        <end position="1100"/>
    </location>
</feature>
<dbReference type="InterPro" id="IPR000210">
    <property type="entry name" value="BTB/POZ_dom"/>
</dbReference>
<comment type="caution">
    <text evidence="14">The sequence shown here is derived from an EMBL/GenBank/DDBJ whole genome shotgun (WGS) entry which is preliminary data.</text>
</comment>
<dbReference type="PROSITE" id="PS50011">
    <property type="entry name" value="PROTEIN_KINASE_DOM"/>
    <property type="match status" value="1"/>
</dbReference>
<comment type="catalytic activity">
    <reaction evidence="10">
        <text>L-seryl-[protein] + ATP = O-phospho-L-seryl-[protein] + ADP + H(+)</text>
        <dbReference type="Rhea" id="RHEA:17989"/>
        <dbReference type="Rhea" id="RHEA-COMP:9863"/>
        <dbReference type="Rhea" id="RHEA-COMP:11604"/>
        <dbReference type="ChEBI" id="CHEBI:15378"/>
        <dbReference type="ChEBI" id="CHEBI:29999"/>
        <dbReference type="ChEBI" id="CHEBI:30616"/>
        <dbReference type="ChEBI" id="CHEBI:83421"/>
        <dbReference type="ChEBI" id="CHEBI:456216"/>
        <dbReference type="EC" id="2.7.11.1"/>
    </reaction>
</comment>
<dbReference type="GO" id="GO:0005737">
    <property type="term" value="C:cytoplasm"/>
    <property type="evidence" value="ECO:0007669"/>
    <property type="project" value="TreeGrafter"/>
</dbReference>
<evidence type="ECO:0000256" key="9">
    <source>
        <dbReference type="ARBA" id="ARBA00047899"/>
    </source>
</evidence>
<dbReference type="Pfam" id="PF00069">
    <property type="entry name" value="Pkinase"/>
    <property type="match status" value="1"/>
</dbReference>
<dbReference type="SUPFAM" id="SSF117281">
    <property type="entry name" value="Kelch motif"/>
    <property type="match status" value="1"/>
</dbReference>
<feature type="non-terminal residue" evidence="14">
    <location>
        <position position="1"/>
    </location>
</feature>
<dbReference type="EC" id="2.7.11.1" evidence="1"/>
<evidence type="ECO:0000256" key="1">
    <source>
        <dbReference type="ARBA" id="ARBA00012513"/>
    </source>
</evidence>
<comment type="catalytic activity">
    <reaction evidence="9">
        <text>L-threonyl-[protein] + ATP = O-phospho-L-threonyl-[protein] + ADP + H(+)</text>
        <dbReference type="Rhea" id="RHEA:46608"/>
        <dbReference type="Rhea" id="RHEA-COMP:11060"/>
        <dbReference type="Rhea" id="RHEA-COMP:11605"/>
        <dbReference type="ChEBI" id="CHEBI:15378"/>
        <dbReference type="ChEBI" id="CHEBI:30013"/>
        <dbReference type="ChEBI" id="CHEBI:30616"/>
        <dbReference type="ChEBI" id="CHEBI:61977"/>
        <dbReference type="ChEBI" id="CHEBI:456216"/>
        <dbReference type="EC" id="2.7.11.1"/>
    </reaction>
</comment>
<keyword evidence="2" id="KW-0880">Kelch repeat</keyword>
<dbReference type="GO" id="GO:0005524">
    <property type="term" value="F:ATP binding"/>
    <property type="evidence" value="ECO:0007669"/>
    <property type="project" value="UniProtKB-KW"/>
</dbReference>
<dbReference type="EMBL" id="CAAE01013686">
    <property type="protein sequence ID" value="CAF95113.1"/>
    <property type="molecule type" value="Genomic_DNA"/>
</dbReference>
<keyword evidence="5" id="KW-0677">Repeat</keyword>
<name>Q4SW69_TETNG</name>
<evidence type="ECO:0000259" key="13">
    <source>
        <dbReference type="PROSITE" id="PS50097"/>
    </source>
</evidence>
<dbReference type="InterPro" id="IPR008271">
    <property type="entry name" value="Ser/Thr_kinase_AS"/>
</dbReference>
<dbReference type="SMART" id="SM00612">
    <property type="entry name" value="Kelch"/>
    <property type="match status" value="3"/>
</dbReference>
<feature type="compositionally biased region" description="Basic residues" evidence="11">
    <location>
        <begin position="1069"/>
        <end position="1080"/>
    </location>
</feature>
<dbReference type="InterPro" id="IPR006652">
    <property type="entry name" value="Kelch_1"/>
</dbReference>
<dbReference type="InterPro" id="IPR015915">
    <property type="entry name" value="Kelch-typ_b-propeller"/>
</dbReference>
<evidence type="ECO:0000256" key="7">
    <source>
        <dbReference type="ARBA" id="ARBA00022777"/>
    </source>
</evidence>
<dbReference type="PROSITE" id="PS00108">
    <property type="entry name" value="PROTEIN_KINASE_ST"/>
    <property type="match status" value="1"/>
</dbReference>
<dbReference type="PROSITE" id="PS50097">
    <property type="entry name" value="BTB"/>
    <property type="match status" value="1"/>
</dbReference>
<evidence type="ECO:0000256" key="10">
    <source>
        <dbReference type="ARBA" id="ARBA00048679"/>
    </source>
</evidence>
<keyword evidence="7" id="KW-0418">Kinase</keyword>
<dbReference type="AlphaFoldDB" id="Q4SW69"/>
<keyword evidence="6" id="KW-0547">Nucleotide-binding</keyword>
<dbReference type="Gene3D" id="1.25.40.420">
    <property type="match status" value="1"/>
</dbReference>
<feature type="region of interest" description="Disordered" evidence="11">
    <location>
        <begin position="896"/>
        <end position="917"/>
    </location>
</feature>
<keyword evidence="3" id="KW-0723">Serine/threonine-protein kinase</keyword>
<dbReference type="GO" id="GO:0035556">
    <property type="term" value="P:intracellular signal transduction"/>
    <property type="evidence" value="ECO:0007669"/>
    <property type="project" value="TreeGrafter"/>
</dbReference>
<evidence type="ECO:0000256" key="5">
    <source>
        <dbReference type="ARBA" id="ARBA00022737"/>
    </source>
</evidence>
<dbReference type="SUPFAM" id="SSF56112">
    <property type="entry name" value="Protein kinase-like (PK-like)"/>
    <property type="match status" value="1"/>
</dbReference>